<feature type="non-terminal residue" evidence="2">
    <location>
        <position position="81"/>
    </location>
</feature>
<organism evidence="2 3">
    <name type="scientific">Euroglyphus maynei</name>
    <name type="common">Mayne's house dust mite</name>
    <dbReference type="NCBI Taxonomy" id="6958"/>
    <lineage>
        <taxon>Eukaryota</taxon>
        <taxon>Metazoa</taxon>
        <taxon>Ecdysozoa</taxon>
        <taxon>Arthropoda</taxon>
        <taxon>Chelicerata</taxon>
        <taxon>Arachnida</taxon>
        <taxon>Acari</taxon>
        <taxon>Acariformes</taxon>
        <taxon>Sarcoptiformes</taxon>
        <taxon>Astigmata</taxon>
        <taxon>Psoroptidia</taxon>
        <taxon>Analgoidea</taxon>
        <taxon>Pyroglyphidae</taxon>
        <taxon>Pyroglyphinae</taxon>
        <taxon>Euroglyphus</taxon>
    </lineage>
</organism>
<name>A0A1Y3B2E2_EURMA</name>
<dbReference type="EMBL" id="MUJZ01047490">
    <property type="protein sequence ID" value="OTF74357.1"/>
    <property type="molecule type" value="Genomic_DNA"/>
</dbReference>
<keyword evidence="3" id="KW-1185">Reference proteome</keyword>
<dbReference type="OrthoDB" id="413361at2759"/>
<evidence type="ECO:0000313" key="2">
    <source>
        <dbReference type="EMBL" id="OTF74357.1"/>
    </source>
</evidence>
<reference evidence="2 3" key="1">
    <citation type="submission" date="2017-03" db="EMBL/GenBank/DDBJ databases">
        <title>Genome Survey of Euroglyphus maynei.</title>
        <authorList>
            <person name="Arlian L.G."/>
            <person name="Morgan M.S."/>
            <person name="Rider S.D."/>
        </authorList>
    </citation>
    <scope>NUCLEOTIDE SEQUENCE [LARGE SCALE GENOMIC DNA]</scope>
    <source>
        <strain evidence="2">Arlian Lab</strain>
        <tissue evidence="2">Whole body</tissue>
    </source>
</reference>
<dbReference type="Proteomes" id="UP000194236">
    <property type="component" value="Unassembled WGS sequence"/>
</dbReference>
<comment type="caution">
    <text evidence="2">The sequence shown here is derived from an EMBL/GenBank/DDBJ whole genome shotgun (WGS) entry which is preliminary data.</text>
</comment>
<protein>
    <submittedName>
        <fullName evidence="2">Uncharacterized protein</fullName>
    </submittedName>
</protein>
<proteinExistence type="predicted"/>
<evidence type="ECO:0000256" key="1">
    <source>
        <dbReference type="SAM" id="MobiDB-lite"/>
    </source>
</evidence>
<feature type="compositionally biased region" description="Basic and acidic residues" evidence="1">
    <location>
        <begin position="23"/>
        <end position="33"/>
    </location>
</feature>
<dbReference type="AlphaFoldDB" id="A0A1Y3B2E2"/>
<evidence type="ECO:0000313" key="3">
    <source>
        <dbReference type="Proteomes" id="UP000194236"/>
    </source>
</evidence>
<feature type="region of interest" description="Disordered" evidence="1">
    <location>
        <begin position="1"/>
        <end position="36"/>
    </location>
</feature>
<accession>A0A1Y3B2E2</accession>
<gene>
    <name evidence="2" type="ORF">BLA29_014928</name>
</gene>
<sequence length="81" mass="9403">MENDDTERNDNVDDNDNGNDNIELPRRSGRENRGVPPLRFGYKCINSHIIPLTYAEALKMPDAKEWQTAINAEINQLQKYR</sequence>
<feature type="compositionally biased region" description="Basic and acidic residues" evidence="1">
    <location>
        <begin position="1"/>
        <end position="11"/>
    </location>
</feature>